<evidence type="ECO:0000313" key="1">
    <source>
        <dbReference type="EMBL" id="KAK8246505.1"/>
    </source>
</evidence>
<dbReference type="Proteomes" id="UP001492380">
    <property type="component" value="Unassembled WGS sequence"/>
</dbReference>
<protein>
    <submittedName>
        <fullName evidence="1">Uncharacterized protein</fullName>
    </submittedName>
</protein>
<proteinExistence type="predicted"/>
<sequence>MKPDISAGAVQALQRGRRRWECSCGSVWWLSALCDGITGCCCGRRGACATFEVPVCQTASTGSRDRKYDRRPSPGFPATTVLLLRPLFSFPSPPGRCGGTKGGMSPAVTVSATYMIHTASSGRRVHESTGRRWWWHGSWRYCYTAPSCRTWRRIRQPGLGAIDPPPIRIGGCCWLRQWRKSDLERV</sequence>
<gene>
    <name evidence="1" type="ORF">HDK90DRAFT_12692</name>
</gene>
<dbReference type="EMBL" id="JBBWRZ010000001">
    <property type="protein sequence ID" value="KAK8246505.1"/>
    <property type="molecule type" value="Genomic_DNA"/>
</dbReference>
<reference evidence="1 2" key="1">
    <citation type="submission" date="2024-04" db="EMBL/GenBank/DDBJ databases">
        <title>Phyllosticta paracitricarpa is synonymous to the EU quarantine fungus P. citricarpa based on phylogenomic analyses.</title>
        <authorList>
            <consortium name="Lawrence Berkeley National Laboratory"/>
            <person name="Van Ingen-Buijs V.A."/>
            <person name="Van Westerhoven A.C."/>
            <person name="Haridas S."/>
            <person name="Skiadas P."/>
            <person name="Martin F."/>
            <person name="Groenewald J.Z."/>
            <person name="Crous P.W."/>
            <person name="Seidl M.F."/>
        </authorList>
    </citation>
    <scope>NUCLEOTIDE SEQUENCE [LARGE SCALE GENOMIC DNA]</scope>
    <source>
        <strain evidence="1 2">CBS 123374</strain>
    </source>
</reference>
<keyword evidence="2" id="KW-1185">Reference proteome</keyword>
<comment type="caution">
    <text evidence="1">The sequence shown here is derived from an EMBL/GenBank/DDBJ whole genome shotgun (WGS) entry which is preliminary data.</text>
</comment>
<evidence type="ECO:0000313" key="2">
    <source>
        <dbReference type="Proteomes" id="UP001492380"/>
    </source>
</evidence>
<name>A0ABR1Z383_9PEZI</name>
<organism evidence="1 2">
    <name type="scientific">Phyllosticta capitalensis</name>
    <dbReference type="NCBI Taxonomy" id="121624"/>
    <lineage>
        <taxon>Eukaryota</taxon>
        <taxon>Fungi</taxon>
        <taxon>Dikarya</taxon>
        <taxon>Ascomycota</taxon>
        <taxon>Pezizomycotina</taxon>
        <taxon>Dothideomycetes</taxon>
        <taxon>Dothideomycetes incertae sedis</taxon>
        <taxon>Botryosphaeriales</taxon>
        <taxon>Phyllostictaceae</taxon>
        <taxon>Phyllosticta</taxon>
    </lineage>
</organism>
<accession>A0ABR1Z383</accession>